<evidence type="ECO:0000313" key="5">
    <source>
        <dbReference type="Proteomes" id="UP000572268"/>
    </source>
</evidence>
<comment type="caution">
    <text evidence="2">The sequence shown here is derived from an EMBL/GenBank/DDBJ whole genome shotgun (WGS) entry which is preliminary data.</text>
</comment>
<feature type="non-terminal residue" evidence="2">
    <location>
        <position position="231"/>
    </location>
</feature>
<proteinExistence type="predicted"/>
<dbReference type="Proteomes" id="UP000570595">
    <property type="component" value="Unassembled WGS sequence"/>
</dbReference>
<keyword evidence="1" id="KW-0732">Signal</keyword>
<accession>A0A7J6KMW2</accession>
<evidence type="ECO:0000313" key="3">
    <source>
        <dbReference type="EMBL" id="KAF4648794.1"/>
    </source>
</evidence>
<organism evidence="2 4">
    <name type="scientific">Perkinsus olseni</name>
    <name type="common">Perkinsus atlanticus</name>
    <dbReference type="NCBI Taxonomy" id="32597"/>
    <lineage>
        <taxon>Eukaryota</taxon>
        <taxon>Sar</taxon>
        <taxon>Alveolata</taxon>
        <taxon>Perkinsozoa</taxon>
        <taxon>Perkinsea</taxon>
        <taxon>Perkinsida</taxon>
        <taxon>Perkinsidae</taxon>
        <taxon>Perkinsus</taxon>
    </lineage>
</organism>
<dbReference type="EMBL" id="JABANN010001793">
    <property type="protein sequence ID" value="KAF4648794.1"/>
    <property type="molecule type" value="Genomic_DNA"/>
</dbReference>
<protein>
    <submittedName>
        <fullName evidence="2">Uncharacterized protein</fullName>
    </submittedName>
</protein>
<dbReference type="Proteomes" id="UP000572268">
    <property type="component" value="Unassembled WGS sequence"/>
</dbReference>
<reference evidence="4 5" key="1">
    <citation type="submission" date="2020-04" db="EMBL/GenBank/DDBJ databases">
        <title>Perkinsus olseni comparative genomics.</title>
        <authorList>
            <person name="Bogema D.R."/>
        </authorList>
    </citation>
    <scope>NUCLEOTIDE SEQUENCE [LARGE SCALE GENOMIC DNA]</scope>
    <source>
        <strain evidence="2">ATCC PRA-179</strain>
        <strain evidence="3">ATCC PRA-31</strain>
    </source>
</reference>
<evidence type="ECO:0000256" key="1">
    <source>
        <dbReference type="SAM" id="SignalP"/>
    </source>
</evidence>
<dbReference type="OrthoDB" id="447472at2759"/>
<name>A0A7J6KMW2_PEROL</name>
<evidence type="ECO:0000313" key="2">
    <source>
        <dbReference type="EMBL" id="KAF4648397.1"/>
    </source>
</evidence>
<gene>
    <name evidence="3" type="ORF">FOL46_002448</name>
    <name evidence="2" type="ORF">FOZ61_002746</name>
</gene>
<dbReference type="AlphaFoldDB" id="A0A7J6KMW2"/>
<feature type="signal peptide" evidence="1">
    <location>
        <begin position="1"/>
        <end position="21"/>
    </location>
</feature>
<dbReference type="EMBL" id="JABAHT010001791">
    <property type="protein sequence ID" value="KAF4648397.1"/>
    <property type="molecule type" value="Genomic_DNA"/>
</dbReference>
<sequence>MLAGFSFISLLLSDSFSLVSADRQHTVSALILRPSEFTMHDYEAMLEAGANRLILGPSIAVASGTVLVPGDINKTFMSEIHDLTQKYNAEVYLSVSPLFNKGDNTSGFKQGFADSIREHFKTFYLDGVVVDSYAMLDYVEAVQAMGDIVRGTYTWSWNRAVAALKFSSDEDSWSFVEQVDPSPHFHYAICSLDNDSMSPKIYKSIAWTDEVLQKWDNITRAVQIPNSDGSG</sequence>
<feature type="chain" id="PRO_5036205247" evidence="1">
    <location>
        <begin position="22"/>
        <end position="231"/>
    </location>
</feature>
<evidence type="ECO:0000313" key="4">
    <source>
        <dbReference type="Proteomes" id="UP000570595"/>
    </source>
</evidence>